<accession>A0A382MRQ4</accession>
<evidence type="ECO:0000259" key="1">
    <source>
        <dbReference type="Pfam" id="PF01321"/>
    </source>
</evidence>
<dbReference type="EMBL" id="UINC01094626">
    <property type="protein sequence ID" value="SVC50021.1"/>
    <property type="molecule type" value="Genomic_DNA"/>
</dbReference>
<name>A0A382MRQ4_9ZZZZ</name>
<dbReference type="InterPro" id="IPR050659">
    <property type="entry name" value="Peptidase_M24B"/>
</dbReference>
<evidence type="ECO:0000313" key="2">
    <source>
        <dbReference type="EMBL" id="SVC50021.1"/>
    </source>
</evidence>
<protein>
    <recommendedName>
        <fullName evidence="1">Creatinase N-terminal domain-containing protein</fullName>
    </recommendedName>
</protein>
<dbReference type="InterPro" id="IPR000587">
    <property type="entry name" value="Creatinase_N"/>
</dbReference>
<gene>
    <name evidence="2" type="ORF">METZ01_LOCUS302875</name>
</gene>
<sequence>MALHFTKEEFENRKAKVLKSMKEQNLNALLMFKQESMYWLTGYDSFGFVFFQSLILKDDGEIILLTRAPDLRQAQNTSNIKNIKIWEDKEGSSPSDILKEILIDLNLKGKNIGIEYDSYGLTGRNTLKLNKSLSNFGNLKDKSELISYLRVIKSDEEIVYVRKAAELADNALDA</sequence>
<dbReference type="PANTHER" id="PTHR46112:SF2">
    <property type="entry name" value="XAA-PRO AMINOPEPTIDASE P-RELATED"/>
    <property type="match status" value="1"/>
</dbReference>
<proteinExistence type="predicted"/>
<reference evidence="2" key="1">
    <citation type="submission" date="2018-05" db="EMBL/GenBank/DDBJ databases">
        <authorList>
            <person name="Lanie J.A."/>
            <person name="Ng W.-L."/>
            <person name="Kazmierczak K.M."/>
            <person name="Andrzejewski T.M."/>
            <person name="Davidsen T.M."/>
            <person name="Wayne K.J."/>
            <person name="Tettelin H."/>
            <person name="Glass J.I."/>
            <person name="Rusch D."/>
            <person name="Podicherti R."/>
            <person name="Tsui H.-C.T."/>
            <person name="Winkler M.E."/>
        </authorList>
    </citation>
    <scope>NUCLEOTIDE SEQUENCE</scope>
</reference>
<feature type="domain" description="Creatinase N-terminal" evidence="1">
    <location>
        <begin position="13"/>
        <end position="152"/>
    </location>
</feature>
<dbReference type="Gene3D" id="3.40.350.10">
    <property type="entry name" value="Creatinase/prolidase N-terminal domain"/>
    <property type="match status" value="1"/>
</dbReference>
<dbReference type="InterPro" id="IPR029149">
    <property type="entry name" value="Creatin/AminoP/Spt16_N"/>
</dbReference>
<dbReference type="PANTHER" id="PTHR46112">
    <property type="entry name" value="AMINOPEPTIDASE"/>
    <property type="match status" value="1"/>
</dbReference>
<dbReference type="AlphaFoldDB" id="A0A382MRQ4"/>
<organism evidence="2">
    <name type="scientific">marine metagenome</name>
    <dbReference type="NCBI Taxonomy" id="408172"/>
    <lineage>
        <taxon>unclassified sequences</taxon>
        <taxon>metagenomes</taxon>
        <taxon>ecological metagenomes</taxon>
    </lineage>
</organism>
<dbReference type="Pfam" id="PF01321">
    <property type="entry name" value="Creatinase_N"/>
    <property type="match status" value="1"/>
</dbReference>
<dbReference type="SUPFAM" id="SSF53092">
    <property type="entry name" value="Creatinase/prolidase N-terminal domain"/>
    <property type="match status" value="1"/>
</dbReference>
<feature type="non-terminal residue" evidence="2">
    <location>
        <position position="174"/>
    </location>
</feature>